<organism evidence="2 3">
    <name type="scientific">Diplogelasinospora grovesii</name>
    <dbReference type="NCBI Taxonomy" id="303347"/>
    <lineage>
        <taxon>Eukaryota</taxon>
        <taxon>Fungi</taxon>
        <taxon>Dikarya</taxon>
        <taxon>Ascomycota</taxon>
        <taxon>Pezizomycotina</taxon>
        <taxon>Sordariomycetes</taxon>
        <taxon>Sordariomycetidae</taxon>
        <taxon>Sordariales</taxon>
        <taxon>Diplogelasinosporaceae</taxon>
        <taxon>Diplogelasinospora</taxon>
    </lineage>
</organism>
<reference evidence="3" key="1">
    <citation type="journal article" date="2023" name="Mol. Phylogenet. Evol.">
        <title>Genome-scale phylogeny and comparative genomics of the fungal order Sordariales.</title>
        <authorList>
            <person name="Hensen N."/>
            <person name="Bonometti L."/>
            <person name="Westerberg I."/>
            <person name="Brannstrom I.O."/>
            <person name="Guillou S."/>
            <person name="Cros-Aarteil S."/>
            <person name="Calhoun S."/>
            <person name="Haridas S."/>
            <person name="Kuo A."/>
            <person name="Mondo S."/>
            <person name="Pangilinan J."/>
            <person name="Riley R."/>
            <person name="LaButti K."/>
            <person name="Andreopoulos B."/>
            <person name="Lipzen A."/>
            <person name="Chen C."/>
            <person name="Yan M."/>
            <person name="Daum C."/>
            <person name="Ng V."/>
            <person name="Clum A."/>
            <person name="Steindorff A."/>
            <person name="Ohm R.A."/>
            <person name="Martin F."/>
            <person name="Silar P."/>
            <person name="Natvig D.O."/>
            <person name="Lalanne C."/>
            <person name="Gautier V."/>
            <person name="Ament-Velasquez S.L."/>
            <person name="Kruys A."/>
            <person name="Hutchinson M.I."/>
            <person name="Powell A.J."/>
            <person name="Barry K."/>
            <person name="Miller A.N."/>
            <person name="Grigoriev I.V."/>
            <person name="Debuchy R."/>
            <person name="Gladieux P."/>
            <person name="Hiltunen Thoren M."/>
            <person name="Johannesson H."/>
        </authorList>
    </citation>
    <scope>NUCLEOTIDE SEQUENCE [LARGE SCALE GENOMIC DNA]</scope>
    <source>
        <strain evidence="3">CBS 340.73</strain>
    </source>
</reference>
<evidence type="ECO:0000256" key="1">
    <source>
        <dbReference type="SAM" id="SignalP"/>
    </source>
</evidence>
<proteinExistence type="predicted"/>
<comment type="caution">
    <text evidence="2">The sequence shown here is derived from an EMBL/GenBank/DDBJ whole genome shotgun (WGS) entry which is preliminary data.</text>
</comment>
<evidence type="ECO:0008006" key="4">
    <source>
        <dbReference type="Google" id="ProtNLM"/>
    </source>
</evidence>
<accession>A0AAN6S1U8</accession>
<feature type="chain" id="PRO_5042869059" description="Cyanovirin-N domain-containing protein" evidence="1">
    <location>
        <begin position="23"/>
        <end position="104"/>
    </location>
</feature>
<dbReference type="AlphaFoldDB" id="A0AAN6S1U8"/>
<name>A0AAN6S1U8_9PEZI</name>
<evidence type="ECO:0000313" key="3">
    <source>
        <dbReference type="Proteomes" id="UP001303473"/>
    </source>
</evidence>
<dbReference type="Proteomes" id="UP001303473">
    <property type="component" value="Unassembled WGS sequence"/>
</dbReference>
<protein>
    <recommendedName>
        <fullName evidence="4">Cyanovirin-N domain-containing protein</fullName>
    </recommendedName>
</protein>
<keyword evidence="1" id="KW-0732">Signal</keyword>
<feature type="signal peptide" evidence="1">
    <location>
        <begin position="1"/>
        <end position="22"/>
    </location>
</feature>
<keyword evidence="3" id="KW-1185">Reference proteome</keyword>
<evidence type="ECO:0000313" key="2">
    <source>
        <dbReference type="EMBL" id="KAK3936726.1"/>
    </source>
</evidence>
<dbReference type="EMBL" id="MU853874">
    <property type="protein sequence ID" value="KAK3936726.1"/>
    <property type="molecule type" value="Genomic_DNA"/>
</dbReference>
<sequence length="104" mass="10514">MKLNSTPSLCGVFLSLTLGVTGLPSALDQRQTSPWTGTCTVATNTCNITSPASLAGLIVNCAAGGGLDGSIGRGQHNCTVNGHFCKTNGLFSGVFCDCVADNTC</sequence>
<gene>
    <name evidence="2" type="ORF">QBC46DRAFT_394330</name>
</gene>